<dbReference type="Pfam" id="PF02667">
    <property type="entry name" value="SCFA_trans"/>
    <property type="match status" value="1"/>
</dbReference>
<feature type="transmembrane region" description="Helical" evidence="2">
    <location>
        <begin position="438"/>
        <end position="460"/>
    </location>
</feature>
<sequence length="461" mass="48517">MRRIGNALAGFSTRWIPDAFVFAIALTVAVYLLALGLTDHGPVALVDDWYAGFWGLLEFAMQMSLVLVTGYALASSPPARRGIRALARLPRGPRSAYALTTLGATLLGIVHWGLGLIAGALLAVEVARSCRERGIKVHFPLLAAGGYTGLMVWHSGLSGSAPLLVNTPGHFLEDQIGVVPLTETLFQPFNLVFLAVMIVGAPLLVLGMHPRAEEAEEIAEEDGDDGDDGDARDTAAREGAGQGGPRPAEPVRRAPAERLMHSRIPVYTVVLAGLVYLVPELVRSGIVGMDLNLLNFTFLMLGLALHGTLAGYAAAAAEGARNASSVIVQFPFYAGIMGIMEHSGLLAAVAEWFVSFSTPFTYPFWALMSACLVNLAVPSGGGQWAVQGPIVLSATQQLGLDTGVGVMAVAMGDQLTNGVQPFWALPLLALTRLRAGAVLGYSAVVMAFAITVAALCITFLS</sequence>
<reference evidence="3 4" key="1">
    <citation type="submission" date="2020-07" db="EMBL/GenBank/DDBJ databases">
        <title>Sequencing the genomes of 1000 actinobacteria strains.</title>
        <authorList>
            <person name="Klenk H.-P."/>
        </authorList>
    </citation>
    <scope>NUCLEOTIDE SEQUENCE [LARGE SCALE GENOMIC DNA]</scope>
    <source>
        <strain evidence="3 4">DSM 45927</strain>
    </source>
</reference>
<dbReference type="AlphaFoldDB" id="A0A853BLA2"/>
<name>A0A853BLA2_9ACTN</name>
<feature type="transmembrane region" description="Helical" evidence="2">
    <location>
        <begin position="360"/>
        <end position="377"/>
    </location>
</feature>
<dbReference type="EMBL" id="JACCFO010000001">
    <property type="protein sequence ID" value="NYI95495.1"/>
    <property type="molecule type" value="Genomic_DNA"/>
</dbReference>
<dbReference type="PANTHER" id="PTHR41983:SF2">
    <property type="entry name" value="SHORT-CHAIN FATTY ACID TRANSPORTER-RELATED"/>
    <property type="match status" value="1"/>
</dbReference>
<feature type="transmembrane region" description="Helical" evidence="2">
    <location>
        <begin position="49"/>
        <end position="74"/>
    </location>
</feature>
<keyword evidence="2" id="KW-1133">Transmembrane helix</keyword>
<evidence type="ECO:0000256" key="2">
    <source>
        <dbReference type="SAM" id="Phobius"/>
    </source>
</evidence>
<evidence type="ECO:0000256" key="1">
    <source>
        <dbReference type="SAM" id="MobiDB-lite"/>
    </source>
</evidence>
<feature type="region of interest" description="Disordered" evidence="1">
    <location>
        <begin position="215"/>
        <end position="253"/>
    </location>
</feature>
<evidence type="ECO:0000313" key="3">
    <source>
        <dbReference type="EMBL" id="NYI95495.1"/>
    </source>
</evidence>
<dbReference type="InterPro" id="IPR006160">
    <property type="entry name" value="SCFA_transpt_AtoE"/>
</dbReference>
<feature type="transmembrane region" description="Helical" evidence="2">
    <location>
        <begin position="189"/>
        <end position="208"/>
    </location>
</feature>
<keyword evidence="2" id="KW-0472">Membrane</keyword>
<dbReference type="RefSeq" id="WP_179767002.1">
    <property type="nucleotide sequence ID" value="NZ_JACCFO010000001.1"/>
</dbReference>
<dbReference type="GO" id="GO:0005886">
    <property type="term" value="C:plasma membrane"/>
    <property type="evidence" value="ECO:0007669"/>
    <property type="project" value="TreeGrafter"/>
</dbReference>
<organism evidence="3 4">
    <name type="scientific">Streptomonospora nanhaiensis</name>
    <dbReference type="NCBI Taxonomy" id="1323731"/>
    <lineage>
        <taxon>Bacteria</taxon>
        <taxon>Bacillati</taxon>
        <taxon>Actinomycetota</taxon>
        <taxon>Actinomycetes</taxon>
        <taxon>Streptosporangiales</taxon>
        <taxon>Nocardiopsidaceae</taxon>
        <taxon>Streptomonospora</taxon>
    </lineage>
</organism>
<feature type="transmembrane region" description="Helical" evidence="2">
    <location>
        <begin position="298"/>
        <end position="320"/>
    </location>
</feature>
<keyword evidence="2" id="KW-0812">Transmembrane</keyword>
<gene>
    <name evidence="3" type="ORF">HNR12_001772</name>
</gene>
<protein>
    <submittedName>
        <fullName evidence="3">Short-chain fatty acids transporter</fullName>
    </submittedName>
</protein>
<feature type="transmembrane region" description="Helical" evidence="2">
    <location>
        <begin position="20"/>
        <end position="37"/>
    </location>
</feature>
<evidence type="ECO:0000313" key="4">
    <source>
        <dbReference type="Proteomes" id="UP000575985"/>
    </source>
</evidence>
<comment type="caution">
    <text evidence="3">The sequence shown here is derived from an EMBL/GenBank/DDBJ whole genome shotgun (WGS) entry which is preliminary data.</text>
</comment>
<feature type="transmembrane region" description="Helical" evidence="2">
    <location>
        <begin position="95"/>
        <end position="124"/>
    </location>
</feature>
<feature type="transmembrane region" description="Helical" evidence="2">
    <location>
        <begin position="260"/>
        <end position="278"/>
    </location>
</feature>
<accession>A0A853BLA2</accession>
<dbReference type="PANTHER" id="PTHR41983">
    <property type="entry name" value="SHORT-CHAIN FATTY ACID TRANSPORTER-RELATED"/>
    <property type="match status" value="1"/>
</dbReference>
<dbReference type="Proteomes" id="UP000575985">
    <property type="component" value="Unassembled WGS sequence"/>
</dbReference>
<feature type="transmembrane region" description="Helical" evidence="2">
    <location>
        <begin position="332"/>
        <end position="354"/>
    </location>
</feature>
<keyword evidence="4" id="KW-1185">Reference proteome</keyword>
<proteinExistence type="predicted"/>
<feature type="compositionally biased region" description="Acidic residues" evidence="1">
    <location>
        <begin position="215"/>
        <end position="228"/>
    </location>
</feature>